<proteinExistence type="predicted"/>
<keyword evidence="1" id="KW-0812">Transmembrane</keyword>
<protein>
    <recommendedName>
        <fullName evidence="4">Transmembrane protein</fullName>
    </recommendedName>
</protein>
<dbReference type="Pfam" id="PF10861">
    <property type="entry name" value="DUF2784"/>
    <property type="match status" value="1"/>
</dbReference>
<evidence type="ECO:0008006" key="4">
    <source>
        <dbReference type="Google" id="ProtNLM"/>
    </source>
</evidence>
<feature type="transmembrane region" description="Helical" evidence="1">
    <location>
        <begin position="46"/>
        <end position="65"/>
    </location>
</feature>
<dbReference type="RefSeq" id="WP_186411091.1">
    <property type="nucleotide sequence ID" value="NZ_FLQY01000173.1"/>
</dbReference>
<dbReference type="EMBL" id="FLQY01000173">
    <property type="protein sequence ID" value="SBT08051.1"/>
    <property type="molecule type" value="Genomic_DNA"/>
</dbReference>
<accession>A0A1A8XTI6</accession>
<name>A0A1A8XTI6_9RHOO</name>
<keyword evidence="3" id="KW-1185">Reference proteome</keyword>
<gene>
    <name evidence="2" type="ORF">PROAA_2540003</name>
</gene>
<dbReference type="Proteomes" id="UP000199600">
    <property type="component" value="Unassembled WGS sequence"/>
</dbReference>
<keyword evidence="1" id="KW-0472">Membrane</keyword>
<sequence>MQDQHTYRLLADAVLLLHFAVVVFVVGGLVAVLVGNLLRWRWVNNLVFRVVHLAAIGVVVLQAWLGQLCPLTGLESWLRERAGEAAYSASFIEHWAQRILYYEAPFWVFTVSYTAFGLAVVAAWWYFPPKRNARHRPQSGA</sequence>
<evidence type="ECO:0000313" key="3">
    <source>
        <dbReference type="Proteomes" id="UP000199600"/>
    </source>
</evidence>
<feature type="transmembrane region" description="Helical" evidence="1">
    <location>
        <begin position="106"/>
        <end position="127"/>
    </location>
</feature>
<feature type="transmembrane region" description="Helical" evidence="1">
    <location>
        <begin position="15"/>
        <end position="34"/>
    </location>
</feature>
<organism evidence="2 3">
    <name type="scientific">Candidatus Propionivibrio aalborgensis</name>
    <dbReference type="NCBI Taxonomy" id="1860101"/>
    <lineage>
        <taxon>Bacteria</taxon>
        <taxon>Pseudomonadati</taxon>
        <taxon>Pseudomonadota</taxon>
        <taxon>Betaproteobacteria</taxon>
        <taxon>Rhodocyclales</taxon>
        <taxon>Rhodocyclaceae</taxon>
        <taxon>Propionivibrio</taxon>
    </lineage>
</organism>
<dbReference type="InterPro" id="IPR021218">
    <property type="entry name" value="DUF2784"/>
</dbReference>
<dbReference type="AlphaFoldDB" id="A0A1A8XTI6"/>
<keyword evidence="1" id="KW-1133">Transmembrane helix</keyword>
<evidence type="ECO:0000313" key="2">
    <source>
        <dbReference type="EMBL" id="SBT08051.1"/>
    </source>
</evidence>
<evidence type="ECO:0000256" key="1">
    <source>
        <dbReference type="SAM" id="Phobius"/>
    </source>
</evidence>
<reference evidence="2 3" key="1">
    <citation type="submission" date="2016-06" db="EMBL/GenBank/DDBJ databases">
        <authorList>
            <person name="Kjaerup R.B."/>
            <person name="Dalgaard T.S."/>
            <person name="Juul-Madsen H.R."/>
        </authorList>
    </citation>
    <scope>NUCLEOTIDE SEQUENCE [LARGE SCALE GENOMIC DNA]</scope>
    <source>
        <strain evidence="2">2</strain>
    </source>
</reference>